<dbReference type="Proteomes" id="UP001056120">
    <property type="component" value="Linkage Group LG26"/>
</dbReference>
<dbReference type="EMBL" id="CM042043">
    <property type="protein sequence ID" value="KAI3695321.1"/>
    <property type="molecule type" value="Genomic_DNA"/>
</dbReference>
<reference evidence="1 2" key="2">
    <citation type="journal article" date="2022" name="Mol. Ecol. Resour.">
        <title>The genomes of chicory, endive, great burdock and yacon provide insights into Asteraceae paleo-polyploidization history and plant inulin production.</title>
        <authorList>
            <person name="Fan W."/>
            <person name="Wang S."/>
            <person name="Wang H."/>
            <person name="Wang A."/>
            <person name="Jiang F."/>
            <person name="Liu H."/>
            <person name="Zhao H."/>
            <person name="Xu D."/>
            <person name="Zhang Y."/>
        </authorList>
    </citation>
    <scope>NUCLEOTIDE SEQUENCE [LARGE SCALE GENOMIC DNA]</scope>
    <source>
        <strain evidence="2">cv. Yunnan</strain>
        <tissue evidence="1">Leaves</tissue>
    </source>
</reference>
<proteinExistence type="predicted"/>
<protein>
    <submittedName>
        <fullName evidence="1">Uncharacterized protein</fullName>
    </submittedName>
</protein>
<sequence length="182" mass="20393">MNSKRMCPLLIGTYETWQFSVGWLLMKLLKLLQERTVVTPFSRDNCSKRSSHMLSELKIIFILYKHEGYPSGWTVALVRGDSGPSILTISCSAIHTKLSELHDPVSVSSRVKGQQIYAEKTKMGHPATVWDSKVATESVATTMDVAMTVALASMWKIKEDFDFGTGEKGGIWVRKHNQALKT</sequence>
<reference evidence="2" key="1">
    <citation type="journal article" date="2022" name="Mol. Ecol. Resour.">
        <title>The genomes of chicory, endive, great burdock and yacon provide insights into Asteraceae palaeo-polyploidization history and plant inulin production.</title>
        <authorList>
            <person name="Fan W."/>
            <person name="Wang S."/>
            <person name="Wang H."/>
            <person name="Wang A."/>
            <person name="Jiang F."/>
            <person name="Liu H."/>
            <person name="Zhao H."/>
            <person name="Xu D."/>
            <person name="Zhang Y."/>
        </authorList>
    </citation>
    <scope>NUCLEOTIDE SEQUENCE [LARGE SCALE GENOMIC DNA]</scope>
    <source>
        <strain evidence="2">cv. Yunnan</strain>
    </source>
</reference>
<keyword evidence="2" id="KW-1185">Reference proteome</keyword>
<evidence type="ECO:0000313" key="1">
    <source>
        <dbReference type="EMBL" id="KAI3695321.1"/>
    </source>
</evidence>
<evidence type="ECO:0000313" key="2">
    <source>
        <dbReference type="Proteomes" id="UP001056120"/>
    </source>
</evidence>
<gene>
    <name evidence="1" type="ORF">L1987_78316</name>
</gene>
<accession>A0ACB8ZDD6</accession>
<comment type="caution">
    <text evidence="1">The sequence shown here is derived from an EMBL/GenBank/DDBJ whole genome shotgun (WGS) entry which is preliminary data.</text>
</comment>
<organism evidence="1 2">
    <name type="scientific">Smallanthus sonchifolius</name>
    <dbReference type="NCBI Taxonomy" id="185202"/>
    <lineage>
        <taxon>Eukaryota</taxon>
        <taxon>Viridiplantae</taxon>
        <taxon>Streptophyta</taxon>
        <taxon>Embryophyta</taxon>
        <taxon>Tracheophyta</taxon>
        <taxon>Spermatophyta</taxon>
        <taxon>Magnoliopsida</taxon>
        <taxon>eudicotyledons</taxon>
        <taxon>Gunneridae</taxon>
        <taxon>Pentapetalae</taxon>
        <taxon>asterids</taxon>
        <taxon>campanulids</taxon>
        <taxon>Asterales</taxon>
        <taxon>Asteraceae</taxon>
        <taxon>Asteroideae</taxon>
        <taxon>Heliantheae alliance</taxon>
        <taxon>Millerieae</taxon>
        <taxon>Smallanthus</taxon>
    </lineage>
</organism>
<name>A0ACB8ZDD6_9ASTR</name>